<reference evidence="5" key="1">
    <citation type="submission" date="2016-11" db="EMBL/GenBank/DDBJ databases">
        <authorList>
            <person name="Varghese N."/>
            <person name="Submissions S."/>
        </authorList>
    </citation>
    <scope>NUCLEOTIDE SEQUENCE [LARGE SCALE GENOMIC DNA]</scope>
    <source>
        <strain evidence="5">DSM 8595</strain>
    </source>
</reference>
<dbReference type="PANTHER" id="PTHR30469:SF33">
    <property type="entry name" value="SLR1207 PROTEIN"/>
    <property type="match status" value="1"/>
</dbReference>
<evidence type="ECO:0000313" key="5">
    <source>
        <dbReference type="Proteomes" id="UP000184699"/>
    </source>
</evidence>
<dbReference type="Gene3D" id="2.40.50.100">
    <property type="match status" value="1"/>
</dbReference>
<evidence type="ECO:0000256" key="2">
    <source>
        <dbReference type="SAM" id="Phobius"/>
    </source>
</evidence>
<dbReference type="GO" id="GO:1990281">
    <property type="term" value="C:efflux pump complex"/>
    <property type="evidence" value="ECO:0007669"/>
    <property type="project" value="TreeGrafter"/>
</dbReference>
<dbReference type="PANTHER" id="PTHR30469">
    <property type="entry name" value="MULTIDRUG RESISTANCE PROTEIN MDTA"/>
    <property type="match status" value="1"/>
</dbReference>
<dbReference type="EMBL" id="FSRJ01000004">
    <property type="protein sequence ID" value="SIO15755.1"/>
    <property type="molecule type" value="Genomic_DNA"/>
</dbReference>
<dbReference type="STRING" id="232089.SAMN05443544_2956"/>
<dbReference type="Proteomes" id="UP000184699">
    <property type="component" value="Unassembled WGS sequence"/>
</dbReference>
<dbReference type="Pfam" id="PF25967">
    <property type="entry name" value="RND-MFP_C"/>
    <property type="match status" value="1"/>
</dbReference>
<dbReference type="InterPro" id="IPR058627">
    <property type="entry name" value="MdtA-like_C"/>
</dbReference>
<keyword evidence="2" id="KW-0812">Transmembrane</keyword>
<dbReference type="GO" id="GO:0015562">
    <property type="term" value="F:efflux transmembrane transporter activity"/>
    <property type="evidence" value="ECO:0007669"/>
    <property type="project" value="TreeGrafter"/>
</dbReference>
<dbReference type="AlphaFoldDB" id="A0A1N6H7U6"/>
<accession>A0A1N6H7U6</accession>
<dbReference type="Gene3D" id="2.40.420.20">
    <property type="match status" value="1"/>
</dbReference>
<feature type="transmembrane region" description="Helical" evidence="2">
    <location>
        <begin position="22"/>
        <end position="44"/>
    </location>
</feature>
<evidence type="ECO:0000259" key="3">
    <source>
        <dbReference type="Pfam" id="PF25967"/>
    </source>
</evidence>
<keyword evidence="2" id="KW-0472">Membrane</keyword>
<feature type="domain" description="Multidrug resistance protein MdtA-like C-terminal permuted SH3" evidence="3">
    <location>
        <begin position="285"/>
        <end position="339"/>
    </location>
</feature>
<feature type="region of interest" description="Disordered" evidence="1">
    <location>
        <begin position="234"/>
        <end position="256"/>
    </location>
</feature>
<evidence type="ECO:0000256" key="1">
    <source>
        <dbReference type="SAM" id="MobiDB-lite"/>
    </source>
</evidence>
<gene>
    <name evidence="4" type="ORF">SAMN05443544_2956</name>
</gene>
<proteinExistence type="predicted"/>
<feature type="compositionally biased region" description="Gly residues" evidence="1">
    <location>
        <begin position="234"/>
        <end position="253"/>
    </location>
</feature>
<dbReference type="SUPFAM" id="SSF111369">
    <property type="entry name" value="HlyD-like secretion proteins"/>
    <property type="match status" value="1"/>
</dbReference>
<organism evidence="4 5">
    <name type="scientific">Agromyces cerinus subsp. cerinus</name>
    <dbReference type="NCBI Taxonomy" id="232089"/>
    <lineage>
        <taxon>Bacteria</taxon>
        <taxon>Bacillati</taxon>
        <taxon>Actinomycetota</taxon>
        <taxon>Actinomycetes</taxon>
        <taxon>Micrococcales</taxon>
        <taxon>Microbacteriaceae</taxon>
        <taxon>Agromyces</taxon>
    </lineage>
</organism>
<keyword evidence="5" id="KW-1185">Reference proteome</keyword>
<evidence type="ECO:0000313" key="4">
    <source>
        <dbReference type="EMBL" id="SIO15755.1"/>
    </source>
</evidence>
<protein>
    <submittedName>
        <fullName evidence="4">Multidrug efflux pump subunit AcrA (Membrane-fusion protein)</fullName>
    </submittedName>
</protein>
<keyword evidence="2" id="KW-1133">Transmembrane helix</keyword>
<name>A0A1N6H7U6_9MICO</name>
<sequence length="370" mass="36748">MPGGPYARATRTRSAVGVWRKWIFPTIRIVLVAVIAIALAKLAFFPDRAEAESEALTPTGSVAEPQVAVARGSIANDVVLTGTVNADAAAPVKATATGTVDEVFVAAGQKVDAGQKIYDIKVPDEPEPVEAAPGPDGQPVMTTPEPTFHFEKVLAPSAGVLSSLDVIEGQPVATGDVTGQVAPPTFNVTATLSPEQQYRLTSAPAEAVVTIAGGPAPFTCGGLVISTPLSGSGAGAGGSGAAGGAGGTGGEASGGTTVRCSVPGDVRVFPGLSAQAKISAGSADDVLVVPVTAVEGGAETGVVWLVTADGERVEQPVKLGLSDGTQVEVVEGVAEGDQVLEFVPGAPGGTGQESCVQGPDGSMMCGTLTK</sequence>